<gene>
    <name evidence="1" type="ORF">DMB84_015000</name>
</gene>
<sequence>MSVKNRVRDRLPDGGMKSYRRVGARFSSCARFFHKSPSWFRNMLSTRPERRAVRLLLNSGADPDGIAFPVRQAVYWW</sequence>
<dbReference type="EMBL" id="QHJS02000046">
    <property type="protein sequence ID" value="RRO16567.1"/>
    <property type="molecule type" value="Genomic_DNA"/>
</dbReference>
<reference evidence="1 2" key="1">
    <citation type="submission" date="2018-11" db="EMBL/GenBank/DDBJ databases">
        <title>Draft genome sequences of proposed Pectobacterium aquaticum sp. nov. isolated in France from fresh water.</title>
        <authorList>
            <person name="Pedron J."/>
            <person name="Barny M.A."/>
        </authorList>
    </citation>
    <scope>NUCLEOTIDE SEQUENCE [LARGE SCALE GENOMIC DNA]</scope>
    <source>
        <strain evidence="1 2">A127-S21-F16</strain>
    </source>
</reference>
<name>A0AA93AK32_9GAMM</name>
<protein>
    <submittedName>
        <fullName evidence="1">Uncharacterized protein</fullName>
    </submittedName>
</protein>
<evidence type="ECO:0000313" key="1">
    <source>
        <dbReference type="EMBL" id="RRO16567.1"/>
    </source>
</evidence>
<accession>A0AA93AK32</accession>
<evidence type="ECO:0000313" key="2">
    <source>
        <dbReference type="Proteomes" id="UP000256540"/>
    </source>
</evidence>
<proteinExistence type="predicted"/>
<organism evidence="1 2">
    <name type="scientific">Pectobacterium aquaticum</name>
    <dbReference type="NCBI Taxonomy" id="2204145"/>
    <lineage>
        <taxon>Bacteria</taxon>
        <taxon>Pseudomonadati</taxon>
        <taxon>Pseudomonadota</taxon>
        <taxon>Gammaproteobacteria</taxon>
        <taxon>Enterobacterales</taxon>
        <taxon>Pectobacteriaceae</taxon>
        <taxon>Pectobacterium</taxon>
    </lineage>
</organism>
<dbReference type="Proteomes" id="UP000256540">
    <property type="component" value="Unassembled WGS sequence"/>
</dbReference>
<comment type="caution">
    <text evidence="1">The sequence shown here is derived from an EMBL/GenBank/DDBJ whole genome shotgun (WGS) entry which is preliminary data.</text>
</comment>
<dbReference type="AlphaFoldDB" id="A0AA93AK32"/>